<dbReference type="PROSITE" id="PS51186">
    <property type="entry name" value="GNAT"/>
    <property type="match status" value="1"/>
</dbReference>
<name>A0A1M5W9X6_BUTFI</name>
<keyword evidence="2" id="KW-0808">Transferase</keyword>
<dbReference type="InterPro" id="IPR016181">
    <property type="entry name" value="Acyl_CoA_acyltransferase"/>
</dbReference>
<dbReference type="Proteomes" id="UP000184278">
    <property type="component" value="Unassembled WGS sequence"/>
</dbReference>
<dbReference type="InterPro" id="IPR051531">
    <property type="entry name" value="N-acetyltransferase"/>
</dbReference>
<dbReference type="InterPro" id="IPR000182">
    <property type="entry name" value="GNAT_dom"/>
</dbReference>
<organism evidence="2 3">
    <name type="scientific">Butyrivibrio fibrisolvens DSM 3071</name>
    <dbReference type="NCBI Taxonomy" id="1121131"/>
    <lineage>
        <taxon>Bacteria</taxon>
        <taxon>Bacillati</taxon>
        <taxon>Bacillota</taxon>
        <taxon>Clostridia</taxon>
        <taxon>Lachnospirales</taxon>
        <taxon>Lachnospiraceae</taxon>
        <taxon>Butyrivibrio</taxon>
    </lineage>
</organism>
<evidence type="ECO:0000313" key="3">
    <source>
        <dbReference type="Proteomes" id="UP000184278"/>
    </source>
</evidence>
<dbReference type="Pfam" id="PF13302">
    <property type="entry name" value="Acetyltransf_3"/>
    <property type="match status" value="1"/>
</dbReference>
<evidence type="ECO:0000313" key="2">
    <source>
        <dbReference type="EMBL" id="SHH84302.1"/>
    </source>
</evidence>
<dbReference type="STRING" id="1121131.SAMN02745229_00968"/>
<dbReference type="Gene3D" id="3.40.630.30">
    <property type="match status" value="1"/>
</dbReference>
<dbReference type="PANTHER" id="PTHR43792">
    <property type="entry name" value="GNAT FAMILY, PUTATIVE (AFU_ORTHOLOGUE AFUA_3G00765)-RELATED-RELATED"/>
    <property type="match status" value="1"/>
</dbReference>
<reference evidence="3" key="1">
    <citation type="submission" date="2016-11" db="EMBL/GenBank/DDBJ databases">
        <authorList>
            <person name="Varghese N."/>
            <person name="Submissions S."/>
        </authorList>
    </citation>
    <scope>NUCLEOTIDE SEQUENCE [LARGE SCALE GENOMIC DNA]</scope>
    <source>
        <strain evidence="3">DSM 3071</strain>
    </source>
</reference>
<dbReference type="OrthoDB" id="275901at2"/>
<evidence type="ECO:0000259" key="1">
    <source>
        <dbReference type="PROSITE" id="PS51186"/>
    </source>
</evidence>
<dbReference type="SUPFAM" id="SSF55729">
    <property type="entry name" value="Acyl-CoA N-acyltransferases (Nat)"/>
    <property type="match status" value="1"/>
</dbReference>
<dbReference type="GeneID" id="89510120"/>
<accession>A0A1M5W9X6</accession>
<proteinExistence type="predicted"/>
<dbReference type="EMBL" id="FQXK01000007">
    <property type="protein sequence ID" value="SHH84302.1"/>
    <property type="molecule type" value="Genomic_DNA"/>
</dbReference>
<protein>
    <submittedName>
        <fullName evidence="2">Protein N-acetyltransferase, RimJ/RimL family</fullName>
    </submittedName>
</protein>
<feature type="domain" description="N-acetyltransferase" evidence="1">
    <location>
        <begin position="8"/>
        <end position="173"/>
    </location>
</feature>
<dbReference type="AlphaFoldDB" id="A0A1M5W9X6"/>
<dbReference type="GO" id="GO:0016747">
    <property type="term" value="F:acyltransferase activity, transferring groups other than amino-acyl groups"/>
    <property type="evidence" value="ECO:0007669"/>
    <property type="project" value="InterPro"/>
</dbReference>
<dbReference type="RefSeq" id="WP_073385946.1">
    <property type="nucleotide sequence ID" value="NZ_FQXK01000007.1"/>
</dbReference>
<gene>
    <name evidence="2" type="ORF">SAMN02745229_00968</name>
</gene>
<keyword evidence="3" id="KW-1185">Reference proteome</keyword>
<sequence length="173" mass="20134">MYIETDRTIIRSIQRGDEKAYAEMAKDGSLSEIGFDENFSGWAEKWINEAVELTEKDDPRVDYIPCTIILKSSSEVIGNVGCTYYEDTGKIGICYFVGTAYRRNGYVSEAVNEYISYFFNHYDEREIIATIKDANVPSWKAAEKCGFKLMETKMYKDIDDEKEELYRFYVVKR</sequence>